<proteinExistence type="predicted"/>
<evidence type="ECO:0000313" key="1">
    <source>
        <dbReference type="EMBL" id="RUR03595.1"/>
    </source>
</evidence>
<gene>
    <name evidence="1" type="ORF">ELQ94_03445</name>
</gene>
<dbReference type="SUPFAM" id="SSF142823">
    <property type="entry name" value="ComB-like"/>
    <property type="match status" value="1"/>
</dbReference>
<organism evidence="1 2">
    <name type="scientific">Labedella endophytica</name>
    <dbReference type="NCBI Taxonomy" id="1523160"/>
    <lineage>
        <taxon>Bacteria</taxon>
        <taxon>Bacillati</taxon>
        <taxon>Actinomycetota</taxon>
        <taxon>Actinomycetes</taxon>
        <taxon>Micrococcales</taxon>
        <taxon>Microbacteriaceae</taxon>
        <taxon>Labedella</taxon>
    </lineage>
</organism>
<dbReference type="GO" id="GO:0050532">
    <property type="term" value="F:2-phosphosulfolactate phosphatase activity"/>
    <property type="evidence" value="ECO:0007669"/>
    <property type="project" value="InterPro"/>
</dbReference>
<dbReference type="OrthoDB" id="8588453at2"/>
<sequence>MTNPAFPPSGQARYQVRFDVGSGGLARIGDADVIVWVDALGASPIDLDTVPSAGVVLAADLRSRAATARWILDHQVASGRRISISIVSSSGDGVFGSADVLVAGAVVDSLATLGIDFTSPEAAVACAAFSGLTGAVGHLLTASVLGQQLVADGSMTVEAVRERAVLDADVDPVVLRAPAA</sequence>
<comment type="caution">
    <text evidence="1">The sequence shown here is derived from an EMBL/GenBank/DDBJ whole genome shotgun (WGS) entry which is preliminary data.</text>
</comment>
<keyword evidence="2" id="KW-1185">Reference proteome</keyword>
<dbReference type="Gene3D" id="3.90.1560.10">
    <property type="entry name" value="ComB-like"/>
    <property type="match status" value="1"/>
</dbReference>
<accession>A0A433JX60</accession>
<dbReference type="Proteomes" id="UP000274909">
    <property type="component" value="Unassembled WGS sequence"/>
</dbReference>
<dbReference type="AlphaFoldDB" id="A0A433JX60"/>
<evidence type="ECO:0008006" key="3">
    <source>
        <dbReference type="Google" id="ProtNLM"/>
    </source>
</evidence>
<protein>
    <recommendedName>
        <fullName evidence="3">2-phosphosulfolactate phosphatase</fullName>
    </recommendedName>
</protein>
<reference evidence="1 2" key="1">
    <citation type="submission" date="2018-12" db="EMBL/GenBank/DDBJ databases">
        <authorList>
            <person name="Li F."/>
        </authorList>
    </citation>
    <scope>NUCLEOTIDE SEQUENCE [LARGE SCALE GENOMIC DNA]</scope>
    <source>
        <strain evidence="1 2">EGI 6500705</strain>
    </source>
</reference>
<dbReference type="InterPro" id="IPR036702">
    <property type="entry name" value="ComB-like_sf"/>
</dbReference>
<dbReference type="GO" id="GO:0000287">
    <property type="term" value="F:magnesium ion binding"/>
    <property type="evidence" value="ECO:0007669"/>
    <property type="project" value="InterPro"/>
</dbReference>
<dbReference type="EMBL" id="RZGZ01000001">
    <property type="protein sequence ID" value="RUR03595.1"/>
    <property type="molecule type" value="Genomic_DNA"/>
</dbReference>
<evidence type="ECO:0000313" key="2">
    <source>
        <dbReference type="Proteomes" id="UP000274909"/>
    </source>
</evidence>
<name>A0A433JX60_9MICO</name>